<gene>
    <name evidence="4" type="ORF">Asera_16490</name>
</gene>
<proteinExistence type="predicted"/>
<dbReference type="SUPFAM" id="SSF55729">
    <property type="entry name" value="Acyl-CoA N-acyltransferases (Nat)"/>
    <property type="match status" value="1"/>
</dbReference>
<dbReference type="InterPro" id="IPR050832">
    <property type="entry name" value="Bact_Acetyltransf"/>
</dbReference>
<sequence>MPDLVVRRYEESDADAVLALAPRLTEGVPPWRDPAAVERAVRGWVADAIAGTEPVWVAALDGRVVGFVHAGEHRHFTGERDGYVGELVVAADAARAGVGRALMDAAHRWAADRGLRRLTLETGAANATARAFYRSLGYAEEDVRLSRPLDS</sequence>
<dbReference type="AlphaFoldDB" id="A0A810KZ94"/>
<keyword evidence="2" id="KW-0012">Acyltransferase</keyword>
<dbReference type="KEGG" id="aser:Asera_16490"/>
<dbReference type="GO" id="GO:0016747">
    <property type="term" value="F:acyltransferase activity, transferring groups other than amino-acyl groups"/>
    <property type="evidence" value="ECO:0007669"/>
    <property type="project" value="InterPro"/>
</dbReference>
<dbReference type="InterPro" id="IPR016181">
    <property type="entry name" value="Acyl_CoA_acyltransferase"/>
</dbReference>
<dbReference type="EMBL" id="AP023354">
    <property type="protein sequence ID" value="BCJ27541.1"/>
    <property type="molecule type" value="Genomic_DNA"/>
</dbReference>
<dbReference type="CDD" id="cd04301">
    <property type="entry name" value="NAT_SF"/>
    <property type="match status" value="1"/>
</dbReference>
<organism evidence="4 5">
    <name type="scientific">Actinocatenispora sera</name>
    <dbReference type="NCBI Taxonomy" id="390989"/>
    <lineage>
        <taxon>Bacteria</taxon>
        <taxon>Bacillati</taxon>
        <taxon>Actinomycetota</taxon>
        <taxon>Actinomycetes</taxon>
        <taxon>Micromonosporales</taxon>
        <taxon>Micromonosporaceae</taxon>
        <taxon>Actinocatenispora</taxon>
    </lineage>
</organism>
<feature type="domain" description="N-acetyltransferase" evidence="3">
    <location>
        <begin position="4"/>
        <end position="151"/>
    </location>
</feature>
<keyword evidence="5" id="KW-1185">Reference proteome</keyword>
<reference evidence="4" key="1">
    <citation type="submission" date="2020-08" db="EMBL/GenBank/DDBJ databases">
        <title>Whole genome shotgun sequence of Actinocatenispora sera NBRC 101916.</title>
        <authorList>
            <person name="Komaki H."/>
            <person name="Tamura T."/>
        </authorList>
    </citation>
    <scope>NUCLEOTIDE SEQUENCE</scope>
    <source>
        <strain evidence="4">NBRC 101916</strain>
    </source>
</reference>
<dbReference type="PANTHER" id="PTHR43877">
    <property type="entry name" value="AMINOALKYLPHOSPHONATE N-ACETYLTRANSFERASE-RELATED-RELATED"/>
    <property type="match status" value="1"/>
</dbReference>
<evidence type="ECO:0000256" key="2">
    <source>
        <dbReference type="ARBA" id="ARBA00023315"/>
    </source>
</evidence>
<evidence type="ECO:0000313" key="5">
    <source>
        <dbReference type="Proteomes" id="UP000680750"/>
    </source>
</evidence>
<dbReference type="InterPro" id="IPR000182">
    <property type="entry name" value="GNAT_dom"/>
</dbReference>
<protein>
    <recommendedName>
        <fullName evidence="3">N-acetyltransferase domain-containing protein</fullName>
    </recommendedName>
</protein>
<evidence type="ECO:0000256" key="1">
    <source>
        <dbReference type="ARBA" id="ARBA00022679"/>
    </source>
</evidence>
<dbReference type="RefSeq" id="WP_030449809.1">
    <property type="nucleotide sequence ID" value="NZ_AP023354.1"/>
</dbReference>
<dbReference type="OrthoDB" id="9805924at2"/>
<evidence type="ECO:0000313" key="4">
    <source>
        <dbReference type="EMBL" id="BCJ27541.1"/>
    </source>
</evidence>
<accession>A0A810KZ94</accession>
<dbReference type="PANTHER" id="PTHR43877:SF2">
    <property type="entry name" value="AMINOALKYLPHOSPHONATE N-ACETYLTRANSFERASE-RELATED"/>
    <property type="match status" value="1"/>
</dbReference>
<dbReference type="Pfam" id="PF00583">
    <property type="entry name" value="Acetyltransf_1"/>
    <property type="match status" value="1"/>
</dbReference>
<keyword evidence="1" id="KW-0808">Transferase</keyword>
<dbReference type="Gene3D" id="3.40.630.30">
    <property type="match status" value="1"/>
</dbReference>
<name>A0A810KZ94_9ACTN</name>
<evidence type="ECO:0000259" key="3">
    <source>
        <dbReference type="PROSITE" id="PS51186"/>
    </source>
</evidence>
<dbReference type="Proteomes" id="UP000680750">
    <property type="component" value="Chromosome"/>
</dbReference>
<dbReference type="PROSITE" id="PS51186">
    <property type="entry name" value="GNAT"/>
    <property type="match status" value="1"/>
</dbReference>